<dbReference type="InterPro" id="IPR051118">
    <property type="entry name" value="LST-2"/>
</dbReference>
<keyword evidence="3" id="KW-0862">Zinc</keyword>
<dbReference type="GO" id="GO:0031901">
    <property type="term" value="C:early endosome membrane"/>
    <property type="evidence" value="ECO:0007669"/>
    <property type="project" value="TreeGrafter"/>
</dbReference>
<evidence type="ECO:0000256" key="5">
    <source>
        <dbReference type="SAM" id="MobiDB-lite"/>
    </source>
</evidence>
<reference evidence="7 9" key="2">
    <citation type="submission" date="2018-11" db="EMBL/GenBank/DDBJ databases">
        <authorList>
            <consortium name="Pathogen Informatics"/>
        </authorList>
    </citation>
    <scope>NUCLEOTIDE SEQUENCE [LARGE SCALE GENOMIC DNA]</scope>
</reference>
<evidence type="ECO:0000313" key="7">
    <source>
        <dbReference type="EMBL" id="VDL59448.1"/>
    </source>
</evidence>
<evidence type="ECO:0000313" key="9">
    <source>
        <dbReference type="Proteomes" id="UP000274504"/>
    </source>
</evidence>
<dbReference type="Gene3D" id="3.30.40.10">
    <property type="entry name" value="Zinc/RING finger domain, C3HC4 (zinc finger)"/>
    <property type="match status" value="1"/>
</dbReference>
<keyword evidence="10" id="KW-1185">Reference proteome</keyword>
<dbReference type="InterPro" id="IPR013083">
    <property type="entry name" value="Znf_RING/FYVE/PHD"/>
</dbReference>
<protein>
    <submittedName>
        <fullName evidence="11">FYVE-type domain-containing protein</fullName>
    </submittedName>
</protein>
<dbReference type="PANTHER" id="PTHR46465:SF2">
    <property type="entry name" value="LATERAL SIGNALING TARGET PROTEIN 2 HOMOLOG"/>
    <property type="match status" value="1"/>
</dbReference>
<keyword evidence="2 4" id="KW-0863">Zinc-finger</keyword>
<dbReference type="GO" id="GO:0008270">
    <property type="term" value="F:zinc ion binding"/>
    <property type="evidence" value="ECO:0007669"/>
    <property type="project" value="UniProtKB-KW"/>
</dbReference>
<evidence type="ECO:0000259" key="6">
    <source>
        <dbReference type="PROSITE" id="PS50178"/>
    </source>
</evidence>
<dbReference type="Proteomes" id="UP000321570">
    <property type="component" value="Unassembled WGS sequence"/>
</dbReference>
<evidence type="ECO:0000256" key="3">
    <source>
        <dbReference type="ARBA" id="ARBA00022833"/>
    </source>
</evidence>
<feature type="compositionally biased region" description="Polar residues" evidence="5">
    <location>
        <begin position="147"/>
        <end position="157"/>
    </location>
</feature>
<dbReference type="SMART" id="SM00064">
    <property type="entry name" value="FYVE"/>
    <property type="match status" value="1"/>
</dbReference>
<dbReference type="EMBL" id="CABIJS010000632">
    <property type="protein sequence ID" value="VUZ54320.1"/>
    <property type="molecule type" value="Genomic_DNA"/>
</dbReference>
<dbReference type="Pfam" id="PF01363">
    <property type="entry name" value="FYVE"/>
    <property type="match status" value="1"/>
</dbReference>
<proteinExistence type="predicted"/>
<dbReference type="AlphaFoldDB" id="A0A0R3SQ20"/>
<feature type="compositionally biased region" description="Acidic residues" evidence="5">
    <location>
        <begin position="433"/>
        <end position="448"/>
    </location>
</feature>
<reference evidence="11" key="1">
    <citation type="submission" date="2016-03" db="UniProtKB">
        <authorList>
            <consortium name="WormBaseParasite"/>
        </authorList>
    </citation>
    <scope>IDENTIFICATION</scope>
</reference>
<evidence type="ECO:0000313" key="10">
    <source>
        <dbReference type="Proteomes" id="UP000321570"/>
    </source>
</evidence>
<sequence length="719" mass="79689">MGALPVSNDKFKAIYEFHQHSVRSQVEESKLLTVDSSLIYNNVESSRKNLGISLINLIKACVAESLRHQRLFRLKYTEDMHVSALEATLIGTANRLLDLSANSDRSLTPVRPIAQNLLNTLARVQTQVALIVDKQTKRCTSDRRSKQLPSRPNSSPPELSFFEDARTTDLGFSGDEVYATAVQSHSTTPTLSSSGHEKDCLDEQMRRLIELLVEIDHDMANLEFSLIASFHRKIRTEAEVDSLQEVAVLFSETIEWALAVGLINPRQLSDRDPLLFVALPRIAVFVGCLLLPNSPIGPNRLNSGAKPPFMFAESTRDLVYLSRQLPVLRADQLWRLACWTSPFGLSEEEAKNVDAATSATLSTTTEILIGGKSKLGITPKTPSSLVLGWNTYGLHCIYKCISRVAGNLFTNHPSEYRDILQMSMEINDPGISVDDDDDNTETSDDDDLQPICPLDSIAQSCLRDGSIQNIRLADIFDWKQVVFSSAQTRSSFANLFQKRGSNKEQKAGDSGDVSISPKQSPVEIGIDALECLENESPALDNQDIEKGDLSQESDDMPTSENTGKSQFLAMLRSTMIEDTTPAPAPNPLYPLAPWQPDRFVGDGESDSDSDQEEDESIIETDMMLAEDRRWKSGAPRVGRECARCKAKFVPIIRRRHHCRRCGYIFCSLCCSEKAPVASLFPVFSGQPPMSVSVVRVCLDCAEFVRSGLAETLDQAAINF</sequence>
<feature type="region of interest" description="Disordered" evidence="5">
    <location>
        <begin position="499"/>
        <end position="518"/>
    </location>
</feature>
<evidence type="ECO:0000256" key="1">
    <source>
        <dbReference type="ARBA" id="ARBA00022723"/>
    </source>
</evidence>
<accession>A0A0R3SQ20</accession>
<organism evidence="11">
    <name type="scientific">Hymenolepis diminuta</name>
    <name type="common">Rat tapeworm</name>
    <dbReference type="NCBI Taxonomy" id="6216"/>
    <lineage>
        <taxon>Eukaryota</taxon>
        <taxon>Metazoa</taxon>
        <taxon>Spiralia</taxon>
        <taxon>Lophotrochozoa</taxon>
        <taxon>Platyhelminthes</taxon>
        <taxon>Cestoda</taxon>
        <taxon>Eucestoda</taxon>
        <taxon>Cyclophyllidea</taxon>
        <taxon>Hymenolepididae</taxon>
        <taxon>Hymenolepis</taxon>
    </lineage>
</organism>
<dbReference type="PANTHER" id="PTHR46465">
    <property type="entry name" value="LATERAL SIGNALING TARGET PROTEIN 2 HOMOLOG"/>
    <property type="match status" value="1"/>
</dbReference>
<keyword evidence="1" id="KW-0479">Metal-binding</keyword>
<reference evidence="8 10" key="3">
    <citation type="submission" date="2019-07" db="EMBL/GenBank/DDBJ databases">
        <authorList>
            <person name="Jastrzebski P J."/>
            <person name="Paukszto L."/>
            <person name="Jastrzebski P J."/>
        </authorList>
    </citation>
    <scope>NUCLEOTIDE SEQUENCE [LARGE SCALE GENOMIC DNA]</scope>
    <source>
        <strain evidence="8 10">WMS-il1</strain>
    </source>
</reference>
<evidence type="ECO:0000313" key="8">
    <source>
        <dbReference type="EMBL" id="VUZ54320.1"/>
    </source>
</evidence>
<dbReference type="EMBL" id="UYSG01010907">
    <property type="protein sequence ID" value="VDL59448.1"/>
    <property type="molecule type" value="Genomic_DNA"/>
</dbReference>
<name>A0A0R3SQ20_HYMDI</name>
<evidence type="ECO:0000256" key="2">
    <source>
        <dbReference type="ARBA" id="ARBA00022771"/>
    </source>
</evidence>
<dbReference type="InterPro" id="IPR017455">
    <property type="entry name" value="Znf_FYVE-rel"/>
</dbReference>
<dbReference type="InterPro" id="IPR000306">
    <property type="entry name" value="Znf_FYVE"/>
</dbReference>
<dbReference type="SUPFAM" id="SSF57903">
    <property type="entry name" value="FYVE/PHD zinc finger"/>
    <property type="match status" value="1"/>
</dbReference>
<gene>
    <name evidence="7" type="ORF">HDID_LOCUS7130</name>
    <name evidence="8" type="ORF">WMSIL1_LOCUS12401</name>
</gene>
<feature type="domain" description="FYVE-type" evidence="6">
    <location>
        <begin position="640"/>
        <end position="705"/>
    </location>
</feature>
<dbReference type="STRING" id="6216.A0A0R3SQ20"/>
<dbReference type="Proteomes" id="UP000274504">
    <property type="component" value="Unassembled WGS sequence"/>
</dbReference>
<feature type="region of interest" description="Disordered" evidence="5">
    <location>
        <begin position="140"/>
        <end position="160"/>
    </location>
</feature>
<dbReference type="OrthoDB" id="5872154at2759"/>
<dbReference type="WBParaSite" id="HDID_0000713201-mRNA-1">
    <property type="protein sequence ID" value="HDID_0000713201-mRNA-1"/>
    <property type="gene ID" value="HDID_0000713201"/>
</dbReference>
<evidence type="ECO:0000256" key="4">
    <source>
        <dbReference type="PROSITE-ProRule" id="PRU00091"/>
    </source>
</evidence>
<dbReference type="InterPro" id="IPR011011">
    <property type="entry name" value="Znf_FYVE_PHD"/>
</dbReference>
<dbReference type="PROSITE" id="PS50178">
    <property type="entry name" value="ZF_FYVE"/>
    <property type="match status" value="1"/>
</dbReference>
<feature type="region of interest" description="Disordered" evidence="5">
    <location>
        <begin position="428"/>
        <end position="449"/>
    </location>
</feature>
<evidence type="ECO:0000313" key="11">
    <source>
        <dbReference type="WBParaSite" id="HDID_0000713201-mRNA-1"/>
    </source>
</evidence>